<dbReference type="Pfam" id="PF18962">
    <property type="entry name" value="Por_Secre_tail"/>
    <property type="match status" value="1"/>
</dbReference>
<dbReference type="Proteomes" id="UP000190897">
    <property type="component" value="Unassembled WGS sequence"/>
</dbReference>
<dbReference type="AlphaFoldDB" id="A0A1T5H2N7"/>
<keyword evidence="1" id="KW-0732">Signal</keyword>
<dbReference type="NCBIfam" id="TIGR04183">
    <property type="entry name" value="Por_Secre_tail"/>
    <property type="match status" value="1"/>
</dbReference>
<feature type="signal peptide" evidence="1">
    <location>
        <begin position="1"/>
        <end position="22"/>
    </location>
</feature>
<protein>
    <submittedName>
        <fullName evidence="3">Por secretion system C-terminal sorting domain-containing protein</fullName>
    </submittedName>
</protein>
<feature type="chain" id="PRO_5013273264" evidence="1">
    <location>
        <begin position="23"/>
        <end position="130"/>
    </location>
</feature>
<dbReference type="RefSeq" id="WP_082217223.1">
    <property type="nucleotide sequence ID" value="NZ_FUZA01000008.1"/>
</dbReference>
<evidence type="ECO:0000259" key="2">
    <source>
        <dbReference type="Pfam" id="PF18962"/>
    </source>
</evidence>
<dbReference type="InterPro" id="IPR026444">
    <property type="entry name" value="Secre_tail"/>
</dbReference>
<evidence type="ECO:0000313" key="4">
    <source>
        <dbReference type="Proteomes" id="UP000190897"/>
    </source>
</evidence>
<gene>
    <name evidence="3" type="ORF">SAMN05660293_04759</name>
</gene>
<sequence length="130" mass="14256">MKTLISSLVIAATVAMSSASFAQNNHTFSVSKETKDVNFEVKSIVEGKIDVTVMKNKGESLSIKLTDTNGNILATKSLDKKDPASRVRFNLNELPNGVYHVVITEGTFKETKEVILDTQNVDSYRTITMG</sequence>
<accession>A0A1T5H2N7</accession>
<evidence type="ECO:0000256" key="1">
    <source>
        <dbReference type="SAM" id="SignalP"/>
    </source>
</evidence>
<proteinExistence type="predicted"/>
<keyword evidence="4" id="KW-1185">Reference proteome</keyword>
<organism evidence="3 4">
    <name type="scientific">Dyadobacter psychrophilus</name>
    <dbReference type="NCBI Taxonomy" id="651661"/>
    <lineage>
        <taxon>Bacteria</taxon>
        <taxon>Pseudomonadati</taxon>
        <taxon>Bacteroidota</taxon>
        <taxon>Cytophagia</taxon>
        <taxon>Cytophagales</taxon>
        <taxon>Spirosomataceae</taxon>
        <taxon>Dyadobacter</taxon>
    </lineage>
</organism>
<dbReference type="OrthoDB" id="961745at2"/>
<dbReference type="EMBL" id="FUZA01000008">
    <property type="protein sequence ID" value="SKC14922.1"/>
    <property type="molecule type" value="Genomic_DNA"/>
</dbReference>
<feature type="domain" description="Secretion system C-terminal sorting" evidence="2">
    <location>
        <begin position="47"/>
        <end position="115"/>
    </location>
</feature>
<evidence type="ECO:0000313" key="3">
    <source>
        <dbReference type="EMBL" id="SKC14922.1"/>
    </source>
</evidence>
<name>A0A1T5H2N7_9BACT</name>
<reference evidence="4" key="1">
    <citation type="submission" date="2017-02" db="EMBL/GenBank/DDBJ databases">
        <authorList>
            <person name="Varghese N."/>
            <person name="Submissions S."/>
        </authorList>
    </citation>
    <scope>NUCLEOTIDE SEQUENCE [LARGE SCALE GENOMIC DNA]</scope>
    <source>
        <strain evidence="4">DSM 22270</strain>
    </source>
</reference>